<dbReference type="AlphaFoldDB" id="A0A328C7M5"/>
<reference evidence="8 9" key="1">
    <citation type="submission" date="2018-05" db="EMBL/GenBank/DDBJ databases">
        <title>Lujinxingia marina gen. nov. sp. nov., a new facultative anaerobic member of the class Deltaproteobacteria, and proposal of Lujinxingaceae fam. nov.</title>
        <authorList>
            <person name="Li C.-M."/>
        </authorList>
    </citation>
    <scope>NUCLEOTIDE SEQUENCE [LARGE SCALE GENOMIC DNA]</scope>
    <source>
        <strain evidence="8 9">B210</strain>
    </source>
</reference>
<evidence type="ECO:0000256" key="1">
    <source>
        <dbReference type="ARBA" id="ARBA00007274"/>
    </source>
</evidence>
<dbReference type="RefSeq" id="WP_111730921.1">
    <property type="nucleotide sequence ID" value="NZ_QHKO01000009.1"/>
</dbReference>
<dbReference type="InterPro" id="IPR018357">
    <property type="entry name" value="Hexapep_transf_CS"/>
</dbReference>
<dbReference type="Gene3D" id="2.160.10.10">
    <property type="entry name" value="Hexapeptide repeat proteins"/>
    <property type="match status" value="1"/>
</dbReference>
<evidence type="ECO:0000256" key="4">
    <source>
        <dbReference type="ARBA" id="ARBA00022679"/>
    </source>
</evidence>
<dbReference type="CDD" id="cd03354">
    <property type="entry name" value="LbH_SAT"/>
    <property type="match status" value="1"/>
</dbReference>
<keyword evidence="9" id="KW-1185">Reference proteome</keyword>
<keyword evidence="5" id="KW-0677">Repeat</keyword>
<dbReference type="PROSITE" id="PS00101">
    <property type="entry name" value="HEXAPEP_TRANSFERASES"/>
    <property type="match status" value="1"/>
</dbReference>
<dbReference type="GO" id="GO:0006535">
    <property type="term" value="P:cysteine biosynthetic process from serine"/>
    <property type="evidence" value="ECO:0007669"/>
    <property type="project" value="InterPro"/>
</dbReference>
<dbReference type="Gene3D" id="1.10.3130.10">
    <property type="entry name" value="serine acetyltransferase, domain 1"/>
    <property type="match status" value="1"/>
</dbReference>
<dbReference type="FunFam" id="2.160.10.10:FF:000007">
    <property type="entry name" value="Serine acetyltransferase"/>
    <property type="match status" value="1"/>
</dbReference>
<evidence type="ECO:0000313" key="8">
    <source>
        <dbReference type="EMBL" id="RAL20555.1"/>
    </source>
</evidence>
<evidence type="ECO:0000256" key="6">
    <source>
        <dbReference type="ARBA" id="ARBA00023315"/>
    </source>
</evidence>
<dbReference type="GO" id="GO:0005737">
    <property type="term" value="C:cytoplasm"/>
    <property type="evidence" value="ECO:0007669"/>
    <property type="project" value="InterPro"/>
</dbReference>
<dbReference type="EMBL" id="QHKO01000009">
    <property type="protein sequence ID" value="RAL20555.1"/>
    <property type="molecule type" value="Genomic_DNA"/>
</dbReference>
<keyword evidence="6" id="KW-0012">Acyltransferase</keyword>
<dbReference type="EC" id="2.3.1.30" evidence="2"/>
<dbReference type="PANTHER" id="PTHR42811">
    <property type="entry name" value="SERINE ACETYLTRANSFERASE"/>
    <property type="match status" value="1"/>
</dbReference>
<comment type="catalytic activity">
    <reaction evidence="7">
        <text>L-serine + acetyl-CoA = O-acetyl-L-serine + CoA</text>
        <dbReference type="Rhea" id="RHEA:24560"/>
        <dbReference type="ChEBI" id="CHEBI:33384"/>
        <dbReference type="ChEBI" id="CHEBI:57287"/>
        <dbReference type="ChEBI" id="CHEBI:57288"/>
        <dbReference type="ChEBI" id="CHEBI:58340"/>
        <dbReference type="EC" id="2.3.1.30"/>
    </reaction>
</comment>
<evidence type="ECO:0000313" key="9">
    <source>
        <dbReference type="Proteomes" id="UP000249169"/>
    </source>
</evidence>
<accession>A0A328C7M5</accession>
<dbReference type="InterPro" id="IPR042122">
    <property type="entry name" value="Ser_AcTrfase_N_sf"/>
</dbReference>
<keyword evidence="3" id="KW-0028">Amino-acid biosynthesis</keyword>
<dbReference type="SUPFAM" id="SSF51161">
    <property type="entry name" value="Trimeric LpxA-like enzymes"/>
    <property type="match status" value="1"/>
</dbReference>
<dbReference type="InterPro" id="IPR001451">
    <property type="entry name" value="Hexapep"/>
</dbReference>
<sequence length="280" mass="30619">MSLKRPGLRAQPSPPSRERRGVLGFIKDAVDDIQAVRRGDPAARTLAEVVTTYPGLHALWMHRISHRLWGRGHHLSARMLSHYSRHLTGVEIHPGAVIGRRVFIDHGMGVVIGETSVVGDDCLIYKGVVLGGTSLQRTKRHPTIGKGVTIGSNACILGAVSIGDGARVGSGSVVVKDVETCATVVGIPGRVVSKEAKKTVGPPDLDHDRLPDPMQRIVRDLLEHIDSLSNRLHILEQLVDLSPEELAEKLQRHELQDALEQEFLMAYQEDCVKKGSEPVR</sequence>
<evidence type="ECO:0000256" key="2">
    <source>
        <dbReference type="ARBA" id="ARBA00013266"/>
    </source>
</evidence>
<keyword evidence="4 8" id="KW-0808">Transferase</keyword>
<protein>
    <recommendedName>
        <fullName evidence="2">serine O-acetyltransferase</fullName>
        <ecNumber evidence="2">2.3.1.30</ecNumber>
    </recommendedName>
</protein>
<dbReference type="InterPro" id="IPR045304">
    <property type="entry name" value="LbH_SAT"/>
</dbReference>
<comment type="similarity">
    <text evidence="1">Belongs to the transferase hexapeptide repeat family.</text>
</comment>
<organism evidence="8 9">
    <name type="scientific">Lujinxingia litoralis</name>
    <dbReference type="NCBI Taxonomy" id="2211119"/>
    <lineage>
        <taxon>Bacteria</taxon>
        <taxon>Deltaproteobacteria</taxon>
        <taxon>Bradymonadales</taxon>
        <taxon>Lujinxingiaceae</taxon>
        <taxon>Lujinxingia</taxon>
    </lineage>
</organism>
<dbReference type="NCBIfam" id="NF041874">
    <property type="entry name" value="EPS_EpsC"/>
    <property type="match status" value="1"/>
</dbReference>
<dbReference type="NCBIfam" id="TIGR01172">
    <property type="entry name" value="cysE"/>
    <property type="match status" value="1"/>
</dbReference>
<evidence type="ECO:0000256" key="7">
    <source>
        <dbReference type="ARBA" id="ARBA00049486"/>
    </source>
</evidence>
<dbReference type="GO" id="GO:0009001">
    <property type="term" value="F:serine O-acetyltransferase activity"/>
    <property type="evidence" value="ECO:0007669"/>
    <property type="project" value="UniProtKB-EC"/>
</dbReference>
<dbReference type="OrthoDB" id="9801456at2"/>
<proteinExistence type="inferred from homology"/>
<comment type="caution">
    <text evidence="8">The sequence shown here is derived from an EMBL/GenBank/DDBJ whole genome shotgun (WGS) entry which is preliminary data.</text>
</comment>
<dbReference type="InterPro" id="IPR053376">
    <property type="entry name" value="Serine_acetyltransferase"/>
</dbReference>
<dbReference type="Pfam" id="PF00132">
    <property type="entry name" value="Hexapep"/>
    <property type="match status" value="1"/>
</dbReference>
<gene>
    <name evidence="8" type="primary">cysE</name>
    <name evidence="8" type="ORF">DL240_16085</name>
</gene>
<evidence type="ECO:0000256" key="5">
    <source>
        <dbReference type="ARBA" id="ARBA00022737"/>
    </source>
</evidence>
<dbReference type="InterPro" id="IPR005881">
    <property type="entry name" value="Ser_O-AcTrfase"/>
</dbReference>
<evidence type="ECO:0000256" key="3">
    <source>
        <dbReference type="ARBA" id="ARBA00022605"/>
    </source>
</evidence>
<name>A0A328C7M5_9DELT</name>
<dbReference type="Proteomes" id="UP000249169">
    <property type="component" value="Unassembled WGS sequence"/>
</dbReference>
<dbReference type="InterPro" id="IPR011004">
    <property type="entry name" value="Trimer_LpxA-like_sf"/>
</dbReference>